<evidence type="ECO:0000313" key="5">
    <source>
        <dbReference type="EMBL" id="ADM27866.1"/>
    </source>
</evidence>
<gene>
    <name evidence="3" type="primary">rpo11</name>
    <name evidence="3" type="synonym">rpoL</name>
    <name evidence="5" type="ordered locus">Igag_1052</name>
</gene>
<name>E0SNS0_IGNAA</name>
<dbReference type="GO" id="GO:0046983">
    <property type="term" value="F:protein dimerization activity"/>
    <property type="evidence" value="ECO:0007669"/>
    <property type="project" value="InterPro"/>
</dbReference>
<dbReference type="SUPFAM" id="SSF55257">
    <property type="entry name" value="RBP11-like subunits of RNA polymerase"/>
    <property type="match status" value="1"/>
</dbReference>
<keyword evidence="3" id="KW-0808">Transferase</keyword>
<dbReference type="Proteomes" id="UP000001304">
    <property type="component" value="Chromosome"/>
</dbReference>
<dbReference type="Pfam" id="PF13656">
    <property type="entry name" value="RNA_pol_L_2"/>
    <property type="match status" value="1"/>
</dbReference>
<evidence type="ECO:0000259" key="4">
    <source>
        <dbReference type="Pfam" id="PF13656"/>
    </source>
</evidence>
<sequence length="108" mass="12198">MGISVELKKYTDRELRFILYDEDKHSLPNLITKIALSKPSVTYAAYILQHPITSYPEIVIMTDGSRDPLEILKEVIEDIKNMAKQFLASLNEALSNASKEGVKNTNSK</sequence>
<comment type="function">
    <text evidence="3">DNA-dependent RNA polymerase (RNAP) catalyzes the transcription of DNA into RNA using the four ribonucleoside triphosphates as substrates.</text>
</comment>
<dbReference type="EMBL" id="CP002098">
    <property type="protein sequence ID" value="ADM27866.1"/>
    <property type="molecule type" value="Genomic_DNA"/>
</dbReference>
<evidence type="ECO:0000256" key="2">
    <source>
        <dbReference type="ARBA" id="ARBA00023163"/>
    </source>
</evidence>
<evidence type="ECO:0000256" key="3">
    <source>
        <dbReference type="HAMAP-Rule" id="MF_00261"/>
    </source>
</evidence>
<proteinExistence type="inferred from homology"/>
<dbReference type="HOGENOM" id="CLU_090381_5_1_2"/>
<protein>
    <recommendedName>
        <fullName evidence="3">DNA-directed RNA polymerase subunit Rpo11</fullName>
        <ecNumber evidence="3">2.7.7.6</ecNumber>
    </recommendedName>
    <alternativeName>
        <fullName evidence="3">DNA-directed RNA polymerase subunit L</fullName>
    </alternativeName>
</protein>
<comment type="subcellular location">
    <subcellularLocation>
        <location evidence="3">Cytoplasm</location>
    </subcellularLocation>
</comment>
<evidence type="ECO:0000256" key="1">
    <source>
        <dbReference type="ARBA" id="ARBA00022478"/>
    </source>
</evidence>
<comment type="similarity">
    <text evidence="3">Belongs to the archaeal Rpo11/eukaryotic RPB11/RPC19 RNA polymerase subunit family.</text>
</comment>
<dbReference type="EC" id="2.7.7.6" evidence="3"/>
<dbReference type="InterPro" id="IPR036603">
    <property type="entry name" value="RBP11-like"/>
</dbReference>
<feature type="domain" description="DNA-directed RNA polymerase RBP11-like dimerisation" evidence="4">
    <location>
        <begin position="15"/>
        <end position="87"/>
    </location>
</feature>
<dbReference type="BioCyc" id="IAGG583356:GHAH-1034-MONOMER"/>
<keyword evidence="3" id="KW-0963">Cytoplasm</keyword>
<dbReference type="GO" id="GO:0003899">
    <property type="term" value="F:DNA-directed RNA polymerase activity"/>
    <property type="evidence" value="ECO:0007669"/>
    <property type="project" value="UniProtKB-UniRule"/>
</dbReference>
<dbReference type="Gene3D" id="3.30.1360.10">
    <property type="entry name" value="RNA polymerase, RBP11-like subunit"/>
    <property type="match status" value="1"/>
</dbReference>
<organism evidence="5 6">
    <name type="scientific">Ignisphaera aggregans (strain DSM 17230 / JCM 13409 / AQ1.S1)</name>
    <dbReference type="NCBI Taxonomy" id="583356"/>
    <lineage>
        <taxon>Archaea</taxon>
        <taxon>Thermoproteota</taxon>
        <taxon>Thermoprotei</taxon>
        <taxon>Desulfurococcales</taxon>
        <taxon>Desulfurococcaceae</taxon>
        <taxon>Ignisphaera</taxon>
    </lineage>
</organism>
<accession>E0SNS0</accession>
<comment type="subunit">
    <text evidence="3">Part of the RNA polymerase complex.</text>
</comment>
<dbReference type="AlphaFoldDB" id="E0SNS0"/>
<evidence type="ECO:0000313" key="6">
    <source>
        <dbReference type="Proteomes" id="UP000001304"/>
    </source>
</evidence>
<comment type="catalytic activity">
    <reaction evidence="3">
        <text>RNA(n) + a ribonucleoside 5'-triphosphate = RNA(n+1) + diphosphate</text>
        <dbReference type="Rhea" id="RHEA:21248"/>
        <dbReference type="Rhea" id="RHEA-COMP:14527"/>
        <dbReference type="Rhea" id="RHEA-COMP:17342"/>
        <dbReference type="ChEBI" id="CHEBI:33019"/>
        <dbReference type="ChEBI" id="CHEBI:61557"/>
        <dbReference type="ChEBI" id="CHEBI:140395"/>
        <dbReference type="EC" id="2.7.7.6"/>
    </reaction>
</comment>
<dbReference type="InterPro" id="IPR009025">
    <property type="entry name" value="RBP11-like_dimer"/>
</dbReference>
<dbReference type="GO" id="GO:0005737">
    <property type="term" value="C:cytoplasm"/>
    <property type="evidence" value="ECO:0007669"/>
    <property type="project" value="UniProtKB-SubCell"/>
</dbReference>
<dbReference type="GO" id="GO:0006351">
    <property type="term" value="P:DNA-templated transcription"/>
    <property type="evidence" value="ECO:0007669"/>
    <property type="project" value="UniProtKB-UniRule"/>
</dbReference>
<keyword evidence="1 3" id="KW-0240">DNA-directed RNA polymerase</keyword>
<keyword evidence="6" id="KW-1185">Reference proteome</keyword>
<reference evidence="5 6" key="1">
    <citation type="journal article" date="2010" name="Stand. Genomic Sci.">
        <title>Complete genome sequence of Ignisphaera aggregans type strain (AQ1.S1).</title>
        <authorList>
            <person name="Goker M."/>
            <person name="Held B."/>
            <person name="Lapidus A."/>
            <person name="Nolan M."/>
            <person name="Spring S."/>
            <person name="Yasawong M."/>
            <person name="Lucas S."/>
            <person name="Glavina Del Rio T."/>
            <person name="Tice H."/>
            <person name="Cheng J.F."/>
            <person name="Goodwin L."/>
            <person name="Tapia R."/>
            <person name="Pitluck S."/>
            <person name="Liolios K."/>
            <person name="Ivanova N."/>
            <person name="Mavromatis K."/>
            <person name="Mikhailova N."/>
            <person name="Pati A."/>
            <person name="Chen A."/>
            <person name="Palaniappan K."/>
            <person name="Brambilla E."/>
            <person name="Land M."/>
            <person name="Hauser L."/>
            <person name="Chang Y.J."/>
            <person name="Jeffries C.D."/>
            <person name="Brettin T."/>
            <person name="Detter J.C."/>
            <person name="Han C."/>
            <person name="Rohde M."/>
            <person name="Sikorski J."/>
            <person name="Woyke T."/>
            <person name="Bristow J."/>
            <person name="Eisen J.A."/>
            <person name="Markowitz V."/>
            <person name="Hugenholtz P."/>
            <person name="Kyrpides N.C."/>
            <person name="Klenk H.P."/>
        </authorList>
    </citation>
    <scope>NUCLEOTIDE SEQUENCE [LARGE SCALE GENOMIC DNA]</scope>
    <source>
        <strain evidence="6">DSM 17230 / JCM 13409 / AQ1.S1</strain>
    </source>
</reference>
<dbReference type="STRING" id="583356.Igag_1052"/>
<keyword evidence="2 3" id="KW-0804">Transcription</keyword>
<dbReference type="CDD" id="cd06927">
    <property type="entry name" value="RNAP_L"/>
    <property type="match status" value="1"/>
</dbReference>
<dbReference type="InterPro" id="IPR022905">
    <property type="entry name" value="Rpo11-like"/>
</dbReference>
<dbReference type="KEGG" id="iag:Igag_1052"/>
<dbReference type="GO" id="GO:0000428">
    <property type="term" value="C:DNA-directed RNA polymerase complex"/>
    <property type="evidence" value="ECO:0007669"/>
    <property type="project" value="UniProtKB-KW"/>
</dbReference>
<dbReference type="HAMAP" id="MF_00261">
    <property type="entry name" value="RNApol_arch_Rpo11"/>
    <property type="match status" value="1"/>
</dbReference>
<keyword evidence="3" id="KW-0548">Nucleotidyltransferase</keyword>